<reference evidence="1" key="1">
    <citation type="journal article" date="2019" name="Sci. Rep.">
        <title>Draft genome of Tanacetum cinerariifolium, the natural source of mosquito coil.</title>
        <authorList>
            <person name="Yamashiro T."/>
            <person name="Shiraishi A."/>
            <person name="Satake H."/>
            <person name="Nakayama K."/>
        </authorList>
    </citation>
    <scope>NUCLEOTIDE SEQUENCE</scope>
</reference>
<dbReference type="EMBL" id="BKCJ011677769">
    <property type="protein sequence ID" value="GFD46571.1"/>
    <property type="molecule type" value="Genomic_DNA"/>
</dbReference>
<gene>
    <name evidence="1" type="ORF">Tci_918540</name>
</gene>
<sequence length="45" mass="5011">MQGSHKIVAEEEAVLEEEVVVDKVLFSVPTARNMDIKRMIVGAKI</sequence>
<name>A0A699WP92_TANCI</name>
<dbReference type="AlphaFoldDB" id="A0A699WP92"/>
<accession>A0A699WP92</accession>
<evidence type="ECO:0000313" key="1">
    <source>
        <dbReference type="EMBL" id="GFD46571.1"/>
    </source>
</evidence>
<organism evidence="1">
    <name type="scientific">Tanacetum cinerariifolium</name>
    <name type="common">Dalmatian daisy</name>
    <name type="synonym">Chrysanthemum cinerariifolium</name>
    <dbReference type="NCBI Taxonomy" id="118510"/>
    <lineage>
        <taxon>Eukaryota</taxon>
        <taxon>Viridiplantae</taxon>
        <taxon>Streptophyta</taxon>
        <taxon>Embryophyta</taxon>
        <taxon>Tracheophyta</taxon>
        <taxon>Spermatophyta</taxon>
        <taxon>Magnoliopsida</taxon>
        <taxon>eudicotyledons</taxon>
        <taxon>Gunneridae</taxon>
        <taxon>Pentapetalae</taxon>
        <taxon>asterids</taxon>
        <taxon>campanulids</taxon>
        <taxon>Asterales</taxon>
        <taxon>Asteraceae</taxon>
        <taxon>Asteroideae</taxon>
        <taxon>Anthemideae</taxon>
        <taxon>Anthemidinae</taxon>
        <taxon>Tanacetum</taxon>
    </lineage>
</organism>
<comment type="caution">
    <text evidence="1">The sequence shown here is derived from an EMBL/GenBank/DDBJ whole genome shotgun (WGS) entry which is preliminary data.</text>
</comment>
<proteinExistence type="predicted"/>
<protein>
    <submittedName>
        <fullName evidence="1">Uncharacterized protein</fullName>
    </submittedName>
</protein>
<feature type="non-terminal residue" evidence="1">
    <location>
        <position position="45"/>
    </location>
</feature>